<comment type="catalytic activity">
    <reaction evidence="5">
        <text>RX + glutathione = an S-substituted glutathione + a halide anion + H(+)</text>
        <dbReference type="Rhea" id="RHEA:16437"/>
        <dbReference type="ChEBI" id="CHEBI:15378"/>
        <dbReference type="ChEBI" id="CHEBI:16042"/>
        <dbReference type="ChEBI" id="CHEBI:17792"/>
        <dbReference type="ChEBI" id="CHEBI:57925"/>
        <dbReference type="ChEBI" id="CHEBI:90779"/>
        <dbReference type="EC" id="2.5.1.18"/>
    </reaction>
</comment>
<dbReference type="Gene3D" id="3.40.30.10">
    <property type="entry name" value="Glutaredoxin"/>
    <property type="match status" value="1"/>
</dbReference>
<dbReference type="CDD" id="cd03075">
    <property type="entry name" value="GST_N_Mu"/>
    <property type="match status" value="1"/>
</dbReference>
<evidence type="ECO:0000313" key="10">
    <source>
        <dbReference type="EMBL" id="CAF3656250.1"/>
    </source>
</evidence>
<feature type="domain" description="GST N-terminal" evidence="7">
    <location>
        <begin position="9"/>
        <end position="96"/>
    </location>
</feature>
<comment type="function">
    <text evidence="1">Conjugation of reduced glutathione to a wide number of exogenous and endogenous hydrophobic electrophiles.</text>
</comment>
<evidence type="ECO:0000256" key="5">
    <source>
        <dbReference type="ARBA" id="ARBA00047960"/>
    </source>
</evidence>
<evidence type="ECO:0000256" key="6">
    <source>
        <dbReference type="SAM" id="MobiDB-lite"/>
    </source>
</evidence>
<comment type="similarity">
    <text evidence="2">Belongs to the GST superfamily. Mu family.</text>
</comment>
<reference evidence="9" key="1">
    <citation type="submission" date="2021-02" db="EMBL/GenBank/DDBJ databases">
        <authorList>
            <person name="Nowell W R."/>
        </authorList>
    </citation>
    <scope>NUCLEOTIDE SEQUENCE</scope>
</reference>
<accession>A0A815M1J0</accession>
<dbReference type="SUPFAM" id="SSF52833">
    <property type="entry name" value="Thioredoxin-like"/>
    <property type="match status" value="1"/>
</dbReference>
<dbReference type="InterPro" id="IPR036249">
    <property type="entry name" value="Thioredoxin-like_sf"/>
</dbReference>
<dbReference type="InterPro" id="IPR010987">
    <property type="entry name" value="Glutathione-S-Trfase_C-like"/>
</dbReference>
<dbReference type="InterPro" id="IPR036282">
    <property type="entry name" value="Glutathione-S-Trfase_C_sf"/>
</dbReference>
<dbReference type="SFLD" id="SFLDG00363">
    <property type="entry name" value="AMPS_(cytGST):_Alpha-__Mu-__Pi"/>
    <property type="match status" value="1"/>
</dbReference>
<dbReference type="AlphaFoldDB" id="A0A815M1J0"/>
<evidence type="ECO:0000256" key="1">
    <source>
        <dbReference type="ARBA" id="ARBA00003701"/>
    </source>
</evidence>
<protein>
    <recommendedName>
        <fullName evidence="3">glutathione transferase</fullName>
        <ecNumber evidence="3">2.5.1.18</ecNumber>
    </recommendedName>
</protein>
<feature type="compositionally biased region" description="Polar residues" evidence="6">
    <location>
        <begin position="369"/>
        <end position="391"/>
    </location>
</feature>
<keyword evidence="4" id="KW-0808">Transferase</keyword>
<evidence type="ECO:0000256" key="4">
    <source>
        <dbReference type="ARBA" id="ARBA00022679"/>
    </source>
</evidence>
<feature type="domain" description="GST C-terminal" evidence="8">
    <location>
        <begin position="98"/>
        <end position="222"/>
    </location>
</feature>
<sequence length="391" mass="44969">MSASNTDKNQLVLGYWSIRGLVEPTRLALHYSNTPYTEKFYEQGEGPEFSREEWLSEKQNLGLDFPNLPYLFDGDLKMTQSKAILYYIGRKANLMGKTPTEEAHVMMLCEQAHDFRMKIGSVFYGPEGATKEGRKNCVDEVISEELKKFDDYFGKHKTKFAVGDHPTVADFQLYDYIDAGLAMDEEHTLIDKFPNIKQFLKTIRELPRVGDYIAKAHTQLPLNAKDPTPIARTLRTVFQDKKKEIEEGRLLILLASDGEPTDDYGNVKIDELRRILEQERKHPKRVPVSIIACTDDKDSMVYLNNWDKDIPNLDVVDDYKSEKKEIRERKGQTYAFSFDDYIVKILMGAIDRSIDLLDEDEDEYEQYGSAITTANNAPKNKHQSSYSSLPL</sequence>
<dbReference type="Pfam" id="PF02798">
    <property type="entry name" value="GST_N"/>
    <property type="match status" value="1"/>
</dbReference>
<comment type="caution">
    <text evidence="9">The sequence shown here is derived from an EMBL/GenBank/DDBJ whole genome shotgun (WGS) entry which is preliminary data.</text>
</comment>
<dbReference type="EMBL" id="CAJOAY010000404">
    <property type="protein sequence ID" value="CAF3656250.1"/>
    <property type="molecule type" value="Genomic_DNA"/>
</dbReference>
<dbReference type="InterPro" id="IPR040079">
    <property type="entry name" value="Glutathione_S-Trfase"/>
</dbReference>
<evidence type="ECO:0000256" key="2">
    <source>
        <dbReference type="ARBA" id="ARBA00005861"/>
    </source>
</evidence>
<gene>
    <name evidence="10" type="ORF">OKA104_LOCUS9490</name>
    <name evidence="9" type="ORF">VCS650_LOCUS37470</name>
</gene>
<dbReference type="SFLD" id="SFLDS00019">
    <property type="entry name" value="Glutathione_Transferase_(cytos"/>
    <property type="match status" value="1"/>
</dbReference>
<evidence type="ECO:0000259" key="7">
    <source>
        <dbReference type="PROSITE" id="PS50404"/>
    </source>
</evidence>
<dbReference type="Proteomes" id="UP000663891">
    <property type="component" value="Unassembled WGS sequence"/>
</dbReference>
<evidence type="ECO:0000313" key="11">
    <source>
        <dbReference type="Proteomes" id="UP000663891"/>
    </source>
</evidence>
<dbReference type="InterPro" id="IPR004045">
    <property type="entry name" value="Glutathione_S-Trfase_N"/>
</dbReference>
<feature type="region of interest" description="Disordered" evidence="6">
    <location>
        <begin position="368"/>
        <end position="391"/>
    </location>
</feature>
<dbReference type="InterPro" id="IPR004046">
    <property type="entry name" value="GST_C"/>
</dbReference>
<name>A0A815M1J0_9BILA</name>
<dbReference type="EMBL" id="CAJNON010001014">
    <property type="protein sequence ID" value="CAF1416851.1"/>
    <property type="molecule type" value="Genomic_DNA"/>
</dbReference>
<evidence type="ECO:0000256" key="3">
    <source>
        <dbReference type="ARBA" id="ARBA00012452"/>
    </source>
</evidence>
<dbReference type="SFLD" id="SFLDG01205">
    <property type="entry name" value="AMPS.1"/>
    <property type="match status" value="1"/>
</dbReference>
<organism evidence="9 11">
    <name type="scientific">Adineta steineri</name>
    <dbReference type="NCBI Taxonomy" id="433720"/>
    <lineage>
        <taxon>Eukaryota</taxon>
        <taxon>Metazoa</taxon>
        <taxon>Spiralia</taxon>
        <taxon>Gnathifera</taxon>
        <taxon>Rotifera</taxon>
        <taxon>Eurotatoria</taxon>
        <taxon>Bdelloidea</taxon>
        <taxon>Adinetida</taxon>
        <taxon>Adinetidae</taxon>
        <taxon>Adineta</taxon>
    </lineage>
</organism>
<dbReference type="PROSITE" id="PS50405">
    <property type="entry name" value="GST_CTER"/>
    <property type="match status" value="1"/>
</dbReference>
<dbReference type="Proteomes" id="UP000663881">
    <property type="component" value="Unassembled WGS sequence"/>
</dbReference>
<dbReference type="OrthoDB" id="4951845at2759"/>
<evidence type="ECO:0000259" key="8">
    <source>
        <dbReference type="PROSITE" id="PS50405"/>
    </source>
</evidence>
<evidence type="ECO:0000313" key="9">
    <source>
        <dbReference type="EMBL" id="CAF1416851.1"/>
    </source>
</evidence>
<dbReference type="Gene3D" id="1.20.1050.10">
    <property type="match status" value="1"/>
</dbReference>
<dbReference type="PROSITE" id="PS50404">
    <property type="entry name" value="GST_NTER"/>
    <property type="match status" value="1"/>
</dbReference>
<dbReference type="EC" id="2.5.1.18" evidence="3"/>
<dbReference type="InterPro" id="IPR050213">
    <property type="entry name" value="GST_superfamily"/>
</dbReference>
<proteinExistence type="inferred from homology"/>
<dbReference type="GO" id="GO:0006749">
    <property type="term" value="P:glutathione metabolic process"/>
    <property type="evidence" value="ECO:0007669"/>
    <property type="project" value="TreeGrafter"/>
</dbReference>
<dbReference type="SUPFAM" id="SSF47616">
    <property type="entry name" value="GST C-terminal domain-like"/>
    <property type="match status" value="1"/>
</dbReference>
<dbReference type="Pfam" id="PF14497">
    <property type="entry name" value="GST_C_3"/>
    <property type="match status" value="1"/>
</dbReference>
<dbReference type="GO" id="GO:0004364">
    <property type="term" value="F:glutathione transferase activity"/>
    <property type="evidence" value="ECO:0007669"/>
    <property type="project" value="UniProtKB-EC"/>
</dbReference>
<dbReference type="PANTHER" id="PTHR11571">
    <property type="entry name" value="GLUTATHIONE S-TRANSFERASE"/>
    <property type="match status" value="1"/>
</dbReference>
<dbReference type="PANTHER" id="PTHR11571:SF222">
    <property type="entry name" value="GLUTATHIONE TRANSFERASE"/>
    <property type="match status" value="1"/>
</dbReference>